<name>A0A8S1IZM4_9CHLO</name>
<evidence type="ECO:0000256" key="1">
    <source>
        <dbReference type="SAM" id="MobiDB-lite"/>
    </source>
</evidence>
<accession>A0A8S1IZM4</accession>
<dbReference type="Proteomes" id="UP000708148">
    <property type="component" value="Unassembled WGS sequence"/>
</dbReference>
<dbReference type="EMBL" id="CAJHUC010001211">
    <property type="protein sequence ID" value="CAD7700279.1"/>
    <property type="molecule type" value="Genomic_DNA"/>
</dbReference>
<comment type="caution">
    <text evidence="2">The sequence shown here is derived from an EMBL/GenBank/DDBJ whole genome shotgun (WGS) entry which is preliminary data.</text>
</comment>
<reference evidence="2" key="1">
    <citation type="submission" date="2020-12" db="EMBL/GenBank/DDBJ databases">
        <authorList>
            <person name="Iha C."/>
        </authorList>
    </citation>
    <scope>NUCLEOTIDE SEQUENCE</scope>
</reference>
<protein>
    <submittedName>
        <fullName evidence="2">Uncharacterized protein</fullName>
    </submittedName>
</protein>
<proteinExistence type="predicted"/>
<evidence type="ECO:0000313" key="2">
    <source>
        <dbReference type="EMBL" id="CAD7700279.1"/>
    </source>
</evidence>
<organism evidence="2 3">
    <name type="scientific">Ostreobium quekettii</name>
    <dbReference type="NCBI Taxonomy" id="121088"/>
    <lineage>
        <taxon>Eukaryota</taxon>
        <taxon>Viridiplantae</taxon>
        <taxon>Chlorophyta</taxon>
        <taxon>core chlorophytes</taxon>
        <taxon>Ulvophyceae</taxon>
        <taxon>TCBD clade</taxon>
        <taxon>Bryopsidales</taxon>
        <taxon>Ostreobineae</taxon>
        <taxon>Ostreobiaceae</taxon>
        <taxon>Ostreobium</taxon>
    </lineage>
</organism>
<keyword evidence="3" id="KW-1185">Reference proteome</keyword>
<sequence>MDGYGTVAHSPSNWPPGDDSAPHEPPVGGLFFIYVSSLPPVGPKSMRRVVIANSHPLFGVVVQMALDAHARQADVKVGYLGESNLCPNCWDFGMLQVMAG</sequence>
<gene>
    <name evidence="2" type="ORF">OSTQU699_LOCUS5638</name>
</gene>
<feature type="region of interest" description="Disordered" evidence="1">
    <location>
        <begin position="1"/>
        <end position="22"/>
    </location>
</feature>
<dbReference type="AlphaFoldDB" id="A0A8S1IZM4"/>
<evidence type="ECO:0000313" key="3">
    <source>
        <dbReference type="Proteomes" id="UP000708148"/>
    </source>
</evidence>